<evidence type="ECO:0000256" key="1">
    <source>
        <dbReference type="SAM" id="MobiDB-lite"/>
    </source>
</evidence>
<dbReference type="Proteomes" id="UP000075883">
    <property type="component" value="Unassembled WGS sequence"/>
</dbReference>
<evidence type="ECO:0000313" key="2">
    <source>
        <dbReference type="EnsemblMetazoa" id="ACUA001743-PA"/>
    </source>
</evidence>
<reference evidence="2" key="2">
    <citation type="submission" date="2020-05" db="UniProtKB">
        <authorList>
            <consortium name="EnsemblMetazoa"/>
        </authorList>
    </citation>
    <scope>IDENTIFICATION</scope>
    <source>
        <strain evidence="2">A-37</strain>
    </source>
</reference>
<accession>A0A182LTR2</accession>
<feature type="region of interest" description="Disordered" evidence="1">
    <location>
        <begin position="165"/>
        <end position="186"/>
    </location>
</feature>
<reference evidence="3" key="1">
    <citation type="submission" date="2013-09" db="EMBL/GenBank/DDBJ databases">
        <title>The Genome Sequence of Anopheles culicifacies species A.</title>
        <authorList>
            <consortium name="The Broad Institute Genomics Platform"/>
            <person name="Neafsey D.E."/>
            <person name="Besansky N."/>
            <person name="Howell P."/>
            <person name="Walton C."/>
            <person name="Young S.K."/>
            <person name="Zeng Q."/>
            <person name="Gargeya S."/>
            <person name="Fitzgerald M."/>
            <person name="Haas B."/>
            <person name="Abouelleil A."/>
            <person name="Allen A.W."/>
            <person name="Alvarado L."/>
            <person name="Arachchi H.M."/>
            <person name="Berlin A.M."/>
            <person name="Chapman S.B."/>
            <person name="Gainer-Dewar J."/>
            <person name="Goldberg J."/>
            <person name="Griggs A."/>
            <person name="Gujja S."/>
            <person name="Hansen M."/>
            <person name="Howarth C."/>
            <person name="Imamovic A."/>
            <person name="Ireland A."/>
            <person name="Larimer J."/>
            <person name="McCowan C."/>
            <person name="Murphy C."/>
            <person name="Pearson M."/>
            <person name="Poon T.W."/>
            <person name="Priest M."/>
            <person name="Roberts A."/>
            <person name="Saif S."/>
            <person name="Shea T."/>
            <person name="Sisk P."/>
            <person name="Sykes S."/>
            <person name="Wortman J."/>
            <person name="Nusbaum C."/>
            <person name="Birren B."/>
        </authorList>
    </citation>
    <scope>NUCLEOTIDE SEQUENCE [LARGE SCALE GENOMIC DNA]</scope>
    <source>
        <strain evidence="3">A-37</strain>
    </source>
</reference>
<sequence length="236" mass="25342">MTDSFFTKDNGNLAFAECSCSILCMQSKFAPVIDPTLLLRDMYGTKDASDDECVTKDESHIEKGIPAKANQLFRSNPGLTAANSAVPGAPNGQPLPQSALSLSAAQQQQFLQHNAAYAAQQAPPYVINPGQDPSQYMGALIAAGVPQYYAPAPWSVYPANLAIPQQQSQPRRPLTPSQQGAENQPYQFTPNPNVIMLLHLDVPHWGFGVVSTSTSSCGEGKSQPPKVNLFVQPTVL</sequence>
<organism evidence="2 3">
    <name type="scientific">Anopheles culicifacies</name>
    <dbReference type="NCBI Taxonomy" id="139723"/>
    <lineage>
        <taxon>Eukaryota</taxon>
        <taxon>Metazoa</taxon>
        <taxon>Ecdysozoa</taxon>
        <taxon>Arthropoda</taxon>
        <taxon>Hexapoda</taxon>
        <taxon>Insecta</taxon>
        <taxon>Pterygota</taxon>
        <taxon>Neoptera</taxon>
        <taxon>Endopterygota</taxon>
        <taxon>Diptera</taxon>
        <taxon>Nematocera</taxon>
        <taxon>Culicoidea</taxon>
        <taxon>Culicidae</taxon>
        <taxon>Anophelinae</taxon>
        <taxon>Anopheles</taxon>
        <taxon>culicifacies species complex</taxon>
    </lineage>
</organism>
<dbReference type="AlphaFoldDB" id="A0A182LTR2"/>
<proteinExistence type="predicted"/>
<dbReference type="EMBL" id="AXCM01001701">
    <property type="status" value="NOT_ANNOTATED_CDS"/>
    <property type="molecule type" value="Genomic_DNA"/>
</dbReference>
<protein>
    <submittedName>
        <fullName evidence="2">Uncharacterized protein</fullName>
    </submittedName>
</protein>
<evidence type="ECO:0000313" key="3">
    <source>
        <dbReference type="Proteomes" id="UP000075883"/>
    </source>
</evidence>
<keyword evidence="3" id="KW-1185">Reference proteome</keyword>
<dbReference type="STRING" id="139723.A0A182LTR2"/>
<dbReference type="VEuPathDB" id="VectorBase:ACUA001743"/>
<dbReference type="EMBL" id="AXCM01001700">
    <property type="status" value="NOT_ANNOTATED_CDS"/>
    <property type="molecule type" value="Genomic_DNA"/>
</dbReference>
<dbReference type="EnsemblMetazoa" id="ACUA001743-RA">
    <property type="protein sequence ID" value="ACUA001743-PA"/>
    <property type="gene ID" value="ACUA001743"/>
</dbReference>
<name>A0A182LTR2_9DIPT</name>